<dbReference type="SUPFAM" id="SSF46689">
    <property type="entry name" value="Homeodomain-like"/>
    <property type="match status" value="1"/>
</dbReference>
<feature type="domain" description="Response regulatory" evidence="8">
    <location>
        <begin position="4"/>
        <end position="120"/>
    </location>
</feature>
<evidence type="ECO:0000256" key="4">
    <source>
        <dbReference type="ARBA" id="ARBA00023125"/>
    </source>
</evidence>
<evidence type="ECO:0000256" key="2">
    <source>
        <dbReference type="ARBA" id="ARBA00022840"/>
    </source>
</evidence>
<reference evidence="9 10" key="1">
    <citation type="submission" date="2021-04" db="EMBL/GenBank/DDBJ databases">
        <title>Genomics, taxonomy and metabolism of representatives of sulfur bacteria of the genus Thiothrix: Thiothrix fructosivorans QT, Thiothrix unzii A1T and three new species, Thiothrix subterranea sp. nov., Thiothrix litoralis sp. nov. and 'Candidatus Thiothrix anitrata' sp. nov.</title>
        <authorList>
            <person name="Ravin N.V."/>
            <person name="Smolyakov D."/>
            <person name="Rudenko T.S."/>
            <person name="Mardanov A.V."/>
            <person name="Beletsky A.V."/>
            <person name="Markov N.D."/>
            <person name="Fomenkov A.I."/>
            <person name="Roberts R.J."/>
            <person name="Karnachuk O.V."/>
            <person name="Novikov A."/>
            <person name="Grabovich M.Y."/>
        </authorList>
    </citation>
    <scope>NUCLEOTIDE SEQUENCE [LARGE SCALE GENOMIC DNA]</scope>
    <source>
        <strain evidence="9 10">AS</strain>
    </source>
</reference>
<evidence type="ECO:0000313" key="9">
    <source>
        <dbReference type="EMBL" id="QTR47050.1"/>
    </source>
</evidence>
<keyword evidence="10" id="KW-1185">Reference proteome</keyword>
<dbReference type="Gene3D" id="1.10.10.60">
    <property type="entry name" value="Homeodomain-like"/>
    <property type="match status" value="1"/>
</dbReference>
<evidence type="ECO:0000256" key="5">
    <source>
        <dbReference type="ARBA" id="ARBA00023163"/>
    </source>
</evidence>
<evidence type="ECO:0000259" key="8">
    <source>
        <dbReference type="PROSITE" id="PS50110"/>
    </source>
</evidence>
<dbReference type="PROSITE" id="PS00676">
    <property type="entry name" value="SIGMA54_INTERACT_2"/>
    <property type="match status" value="1"/>
</dbReference>
<keyword evidence="4" id="KW-0238">DNA-binding</keyword>
<dbReference type="Pfam" id="PF00072">
    <property type="entry name" value="Response_reg"/>
    <property type="match status" value="1"/>
</dbReference>
<protein>
    <submittedName>
        <fullName evidence="9">Sigma-54-dependent Fis family transcriptional regulator</fullName>
    </submittedName>
</protein>
<dbReference type="Pfam" id="PF25601">
    <property type="entry name" value="AAA_lid_14"/>
    <property type="match status" value="1"/>
</dbReference>
<dbReference type="SMART" id="SM00448">
    <property type="entry name" value="REC"/>
    <property type="match status" value="1"/>
</dbReference>
<dbReference type="Gene3D" id="3.40.50.300">
    <property type="entry name" value="P-loop containing nucleotide triphosphate hydrolases"/>
    <property type="match status" value="1"/>
</dbReference>
<gene>
    <name evidence="9" type="ORF">J9253_03645</name>
</gene>
<dbReference type="RefSeq" id="WP_210223350.1">
    <property type="nucleotide sequence ID" value="NZ_CP072801.1"/>
</dbReference>
<feature type="domain" description="Sigma-54 factor interaction" evidence="7">
    <location>
        <begin position="145"/>
        <end position="375"/>
    </location>
</feature>
<dbReference type="InterPro" id="IPR011006">
    <property type="entry name" value="CheY-like_superfamily"/>
</dbReference>
<dbReference type="Pfam" id="PF02954">
    <property type="entry name" value="HTH_8"/>
    <property type="match status" value="1"/>
</dbReference>
<dbReference type="PROSITE" id="PS00688">
    <property type="entry name" value="SIGMA54_INTERACT_3"/>
    <property type="match status" value="1"/>
</dbReference>
<dbReference type="InterPro" id="IPR002078">
    <property type="entry name" value="Sigma_54_int"/>
</dbReference>
<evidence type="ECO:0000256" key="6">
    <source>
        <dbReference type="PROSITE-ProRule" id="PRU00169"/>
    </source>
</evidence>
<evidence type="ECO:0000256" key="1">
    <source>
        <dbReference type="ARBA" id="ARBA00022741"/>
    </source>
</evidence>
<dbReference type="Pfam" id="PF00158">
    <property type="entry name" value="Sigma54_activat"/>
    <property type="match status" value="1"/>
</dbReference>
<evidence type="ECO:0000259" key="7">
    <source>
        <dbReference type="PROSITE" id="PS50045"/>
    </source>
</evidence>
<name>A0ABX7WTP4_9GAMM</name>
<dbReference type="InterPro" id="IPR003593">
    <property type="entry name" value="AAA+_ATPase"/>
</dbReference>
<dbReference type="InterPro" id="IPR025944">
    <property type="entry name" value="Sigma_54_int_dom_CS"/>
</dbReference>
<accession>A0ABX7WTP4</accession>
<dbReference type="PROSITE" id="PS50110">
    <property type="entry name" value="RESPONSE_REGULATORY"/>
    <property type="match status" value="1"/>
</dbReference>
<keyword evidence="6" id="KW-0597">Phosphoprotein</keyword>
<sequence length="476" mass="53108">MSETILIIEDERLLGSELQHHYRKQGYEAIWVENCADARRKLKSRSVDPLLVLSDLNLPDGNGMDLLEENAGNLNGCEWVFLTGYGDVPDSVRALQLGAFDFLTKPCPQEQLDMTVHSALRSAQAQRRLLAGAHDSSQRYQPDSFIGSSPAAAQTRQMLQQLSQVPYSALILTGETGTGKGLAARILHYSGSRAKQPLVELNCAALPKEMMESELFGHEAGSFTGAKGRHRGLMEQADGGTLFLDEIGEMPVDLQAKLLKALEDRKVRRLGGEREISVDIQIIAATNRNLQTDISEGHFRADLYHRLSVFELRLPALQERPSDLHELVPSFLAEFNAKSGKKVSQLSPRVWGMLERYLWPGNVRELRNVLERCVMLSTSNVLPEQWLQLQSAPLPPATAIPVSPTSTAYSPSVPDKQDDDDLICFRLDGSLGLDDMVGDIISRMLEKHEGNVTEVARVLNTTREKVRYRIEKFQLR</sequence>
<dbReference type="Gene3D" id="1.10.8.60">
    <property type="match status" value="1"/>
</dbReference>
<keyword evidence="2" id="KW-0067">ATP-binding</keyword>
<keyword evidence="1" id="KW-0547">Nucleotide-binding</keyword>
<dbReference type="Gene3D" id="3.40.50.2300">
    <property type="match status" value="1"/>
</dbReference>
<dbReference type="PRINTS" id="PR01590">
    <property type="entry name" value="HTHFIS"/>
</dbReference>
<dbReference type="PANTHER" id="PTHR32071:SF117">
    <property type="entry name" value="PTS-DEPENDENT DIHYDROXYACETONE KINASE OPERON REGULATORY PROTEIN-RELATED"/>
    <property type="match status" value="1"/>
</dbReference>
<dbReference type="SUPFAM" id="SSF52540">
    <property type="entry name" value="P-loop containing nucleoside triphosphate hydrolases"/>
    <property type="match status" value="1"/>
</dbReference>
<dbReference type="PANTHER" id="PTHR32071">
    <property type="entry name" value="TRANSCRIPTIONAL REGULATORY PROTEIN"/>
    <property type="match status" value="1"/>
</dbReference>
<evidence type="ECO:0000256" key="3">
    <source>
        <dbReference type="ARBA" id="ARBA00023015"/>
    </source>
</evidence>
<dbReference type="InterPro" id="IPR001789">
    <property type="entry name" value="Sig_transdc_resp-reg_receiver"/>
</dbReference>
<dbReference type="InterPro" id="IPR027417">
    <property type="entry name" value="P-loop_NTPase"/>
</dbReference>
<dbReference type="EMBL" id="CP072801">
    <property type="protein sequence ID" value="QTR47050.1"/>
    <property type="molecule type" value="Genomic_DNA"/>
</dbReference>
<proteinExistence type="predicted"/>
<keyword evidence="3" id="KW-0805">Transcription regulation</keyword>
<dbReference type="InterPro" id="IPR025943">
    <property type="entry name" value="Sigma_54_int_dom_ATP-bd_2"/>
</dbReference>
<evidence type="ECO:0000313" key="10">
    <source>
        <dbReference type="Proteomes" id="UP000672039"/>
    </source>
</evidence>
<dbReference type="CDD" id="cd00009">
    <property type="entry name" value="AAA"/>
    <property type="match status" value="1"/>
</dbReference>
<dbReference type="InterPro" id="IPR002197">
    <property type="entry name" value="HTH_Fis"/>
</dbReference>
<keyword evidence="5" id="KW-0804">Transcription</keyword>
<dbReference type="InterPro" id="IPR009057">
    <property type="entry name" value="Homeodomain-like_sf"/>
</dbReference>
<dbReference type="Proteomes" id="UP000672039">
    <property type="component" value="Chromosome"/>
</dbReference>
<organism evidence="9 10">
    <name type="scientific">Thiothrix litoralis</name>
    <dbReference type="NCBI Taxonomy" id="2891210"/>
    <lineage>
        <taxon>Bacteria</taxon>
        <taxon>Pseudomonadati</taxon>
        <taxon>Pseudomonadota</taxon>
        <taxon>Gammaproteobacteria</taxon>
        <taxon>Thiotrichales</taxon>
        <taxon>Thiotrichaceae</taxon>
        <taxon>Thiothrix</taxon>
    </lineage>
</organism>
<feature type="modified residue" description="4-aspartylphosphate" evidence="6">
    <location>
        <position position="55"/>
    </location>
</feature>
<dbReference type="SUPFAM" id="SSF52172">
    <property type="entry name" value="CheY-like"/>
    <property type="match status" value="1"/>
</dbReference>
<dbReference type="InterPro" id="IPR058031">
    <property type="entry name" value="AAA_lid_NorR"/>
</dbReference>
<dbReference type="SMART" id="SM00382">
    <property type="entry name" value="AAA"/>
    <property type="match status" value="1"/>
</dbReference>
<dbReference type="PROSITE" id="PS50045">
    <property type="entry name" value="SIGMA54_INTERACT_4"/>
    <property type="match status" value="1"/>
</dbReference>